<keyword evidence="9" id="KW-1185">Reference proteome</keyword>
<dbReference type="PRINTS" id="PR00463">
    <property type="entry name" value="EP450I"/>
</dbReference>
<keyword evidence="3 6" id="KW-0349">Heme</keyword>
<dbReference type="PANTHER" id="PTHR24305:SF210">
    <property type="entry name" value="CYTOCHROME P450 MONOOXYGENASE ASQL-RELATED"/>
    <property type="match status" value="1"/>
</dbReference>
<name>A0A9P9D0D5_9PLEO</name>
<evidence type="ECO:0000256" key="4">
    <source>
        <dbReference type="ARBA" id="ARBA00022723"/>
    </source>
</evidence>
<dbReference type="InterPro" id="IPR036396">
    <property type="entry name" value="Cyt_P450_sf"/>
</dbReference>
<dbReference type="Gene3D" id="1.10.630.10">
    <property type="entry name" value="Cytochrome P450"/>
    <property type="match status" value="1"/>
</dbReference>
<dbReference type="GO" id="GO:0005506">
    <property type="term" value="F:iron ion binding"/>
    <property type="evidence" value="ECO:0007669"/>
    <property type="project" value="InterPro"/>
</dbReference>
<proteinExistence type="inferred from homology"/>
<accession>A0A9P9D0D5</accession>
<dbReference type="GO" id="GO:0016705">
    <property type="term" value="F:oxidoreductase activity, acting on paired donors, with incorporation or reduction of molecular oxygen"/>
    <property type="evidence" value="ECO:0007669"/>
    <property type="project" value="InterPro"/>
</dbReference>
<dbReference type="GO" id="GO:0004497">
    <property type="term" value="F:monooxygenase activity"/>
    <property type="evidence" value="ECO:0007669"/>
    <property type="project" value="InterPro"/>
</dbReference>
<dbReference type="EMBL" id="JAGMWT010000028">
    <property type="protein sequence ID" value="KAH7110376.1"/>
    <property type="molecule type" value="Genomic_DNA"/>
</dbReference>
<dbReference type="PRINTS" id="PR00385">
    <property type="entry name" value="P450"/>
</dbReference>
<organism evidence="8 9">
    <name type="scientific">Dendryphion nanum</name>
    <dbReference type="NCBI Taxonomy" id="256645"/>
    <lineage>
        <taxon>Eukaryota</taxon>
        <taxon>Fungi</taxon>
        <taxon>Dikarya</taxon>
        <taxon>Ascomycota</taxon>
        <taxon>Pezizomycotina</taxon>
        <taxon>Dothideomycetes</taxon>
        <taxon>Pleosporomycetidae</taxon>
        <taxon>Pleosporales</taxon>
        <taxon>Torulaceae</taxon>
        <taxon>Dendryphion</taxon>
    </lineage>
</organism>
<keyword evidence="4 6" id="KW-0479">Metal-binding</keyword>
<evidence type="ECO:0000256" key="6">
    <source>
        <dbReference type="PIRSR" id="PIRSR602401-1"/>
    </source>
</evidence>
<feature type="transmembrane region" description="Helical" evidence="7">
    <location>
        <begin position="12"/>
        <end position="31"/>
    </location>
</feature>
<evidence type="ECO:0000256" key="1">
    <source>
        <dbReference type="ARBA" id="ARBA00001971"/>
    </source>
</evidence>
<feature type="binding site" description="axial binding residue" evidence="6">
    <location>
        <position position="440"/>
    </location>
    <ligand>
        <name>heme</name>
        <dbReference type="ChEBI" id="CHEBI:30413"/>
    </ligand>
    <ligandPart>
        <name>Fe</name>
        <dbReference type="ChEBI" id="CHEBI:18248"/>
    </ligandPart>
</feature>
<keyword evidence="5 6" id="KW-0408">Iron</keyword>
<evidence type="ECO:0000256" key="5">
    <source>
        <dbReference type="ARBA" id="ARBA00023004"/>
    </source>
</evidence>
<dbReference type="GO" id="GO:0020037">
    <property type="term" value="F:heme binding"/>
    <property type="evidence" value="ECO:0007669"/>
    <property type="project" value="InterPro"/>
</dbReference>
<keyword evidence="7" id="KW-1133">Transmembrane helix</keyword>
<protein>
    <submittedName>
        <fullName evidence="8">Trichothecene C-15 hydroxylase</fullName>
    </submittedName>
</protein>
<comment type="caution">
    <text evidence="8">The sequence shown here is derived from an EMBL/GenBank/DDBJ whole genome shotgun (WGS) entry which is preliminary data.</text>
</comment>
<dbReference type="InterPro" id="IPR050121">
    <property type="entry name" value="Cytochrome_P450_monoxygenase"/>
</dbReference>
<dbReference type="PANTHER" id="PTHR24305">
    <property type="entry name" value="CYTOCHROME P450"/>
    <property type="match status" value="1"/>
</dbReference>
<dbReference type="Pfam" id="PF00067">
    <property type="entry name" value="p450"/>
    <property type="match status" value="1"/>
</dbReference>
<keyword evidence="7" id="KW-0812">Transmembrane</keyword>
<dbReference type="InterPro" id="IPR002401">
    <property type="entry name" value="Cyt_P450_E_grp-I"/>
</dbReference>
<dbReference type="OrthoDB" id="6692864at2759"/>
<dbReference type="Proteomes" id="UP000700596">
    <property type="component" value="Unassembled WGS sequence"/>
</dbReference>
<reference evidence="8" key="1">
    <citation type="journal article" date="2021" name="Nat. Commun.">
        <title>Genetic determinants of endophytism in the Arabidopsis root mycobiome.</title>
        <authorList>
            <person name="Mesny F."/>
            <person name="Miyauchi S."/>
            <person name="Thiergart T."/>
            <person name="Pickel B."/>
            <person name="Atanasova L."/>
            <person name="Karlsson M."/>
            <person name="Huettel B."/>
            <person name="Barry K.W."/>
            <person name="Haridas S."/>
            <person name="Chen C."/>
            <person name="Bauer D."/>
            <person name="Andreopoulos W."/>
            <person name="Pangilinan J."/>
            <person name="LaButti K."/>
            <person name="Riley R."/>
            <person name="Lipzen A."/>
            <person name="Clum A."/>
            <person name="Drula E."/>
            <person name="Henrissat B."/>
            <person name="Kohler A."/>
            <person name="Grigoriev I.V."/>
            <person name="Martin F.M."/>
            <person name="Hacquard S."/>
        </authorList>
    </citation>
    <scope>NUCLEOTIDE SEQUENCE</scope>
    <source>
        <strain evidence="8">MPI-CAGE-CH-0243</strain>
    </source>
</reference>
<evidence type="ECO:0000313" key="8">
    <source>
        <dbReference type="EMBL" id="KAH7110376.1"/>
    </source>
</evidence>
<dbReference type="InterPro" id="IPR001128">
    <property type="entry name" value="Cyt_P450"/>
</dbReference>
<dbReference type="CDD" id="cd11058">
    <property type="entry name" value="CYP60B-like"/>
    <property type="match status" value="1"/>
</dbReference>
<evidence type="ECO:0000256" key="7">
    <source>
        <dbReference type="SAM" id="Phobius"/>
    </source>
</evidence>
<dbReference type="AlphaFoldDB" id="A0A9P9D0D5"/>
<keyword evidence="7" id="KW-0472">Membrane</keyword>
<evidence type="ECO:0000256" key="2">
    <source>
        <dbReference type="ARBA" id="ARBA00010617"/>
    </source>
</evidence>
<evidence type="ECO:0000256" key="3">
    <source>
        <dbReference type="ARBA" id="ARBA00022617"/>
    </source>
</evidence>
<comment type="cofactor">
    <cofactor evidence="1 6">
        <name>heme</name>
        <dbReference type="ChEBI" id="CHEBI:30413"/>
    </cofactor>
</comment>
<comment type="similarity">
    <text evidence="2">Belongs to the cytochrome P450 family.</text>
</comment>
<sequence>MFYTTSGHAWTLAFASFLLYRLYIVLYNLYLHPLRKVPGPWLWSISWIPKVWRNNVVGTHWSHLKTLHEKYGPVVRVGPDEVSFTSATAWDDMQGRRGSRSAEFERDPKFFIVTQIDQRDSLLSPVKEEHSMIRRMLLPAFADRAMVRQEAILLDWADRFLQSLHRRKGESIDIAETYHWTTFDMMGDLAFGESFGCLENDRTHYFLDLVTKALPYLSVLHILLRFDMTRLLYTTATRLPWMQSWMDTLDFAADVAEKRFQRRGEAREDIMTIIWDNAQERKEKLSRRQAAQLANILCTVGTETTSTALAGITYWLLKTPHAYAALVTELRSLKEEELNIRKLAVLPYLNACVTEGMRKHTAVAGPTPRVSPKGGALVDGYFIPESTVVGIPQWAAANVASNFTKPEYFLPERWLPQGRDEFADDNKKAFNPFGKGTSDCLGKQLAMTEMRLVIAKLFYHFDLVLKPESGQWLCHKDARSRLFWNKQSLWVDVRPRAT</sequence>
<gene>
    <name evidence="8" type="ORF">B0J11DRAFT_620178</name>
</gene>
<evidence type="ECO:0000313" key="9">
    <source>
        <dbReference type="Proteomes" id="UP000700596"/>
    </source>
</evidence>
<dbReference type="SUPFAM" id="SSF48264">
    <property type="entry name" value="Cytochrome P450"/>
    <property type="match status" value="1"/>
</dbReference>